<proteinExistence type="predicted"/>
<comment type="caution">
    <text evidence="4">The sequence shown here is derived from an EMBL/GenBank/DDBJ whole genome shotgun (WGS) entry which is preliminary data.</text>
</comment>
<dbReference type="Proteomes" id="UP000648914">
    <property type="component" value="Unassembled WGS sequence"/>
</dbReference>
<evidence type="ECO:0000313" key="5">
    <source>
        <dbReference type="Proteomes" id="UP000648914"/>
    </source>
</evidence>
<dbReference type="SUPFAM" id="SSF50956">
    <property type="entry name" value="Thermostable phytase (3-phytase)"/>
    <property type="match status" value="1"/>
</dbReference>
<evidence type="ECO:0000256" key="3">
    <source>
        <dbReference type="ARBA" id="ARBA00023136"/>
    </source>
</evidence>
<organism evidence="4 5">
    <name type="scientific">Pseudomonas synxantha</name>
    <dbReference type="NCBI Taxonomy" id="47883"/>
    <lineage>
        <taxon>Bacteria</taxon>
        <taxon>Pseudomonadati</taxon>
        <taxon>Pseudomonadota</taxon>
        <taxon>Gammaproteobacteria</taxon>
        <taxon>Pseudomonadales</taxon>
        <taxon>Pseudomonadaceae</taxon>
        <taxon>Pseudomonas</taxon>
    </lineage>
</organism>
<keyword evidence="2" id="KW-1003">Cell membrane</keyword>
<dbReference type="RefSeq" id="WP_198719187.1">
    <property type="nucleotide sequence ID" value="NZ_JAEILF010000018.1"/>
</dbReference>
<accession>A0ABS0UEI5</accession>
<evidence type="ECO:0000256" key="2">
    <source>
        <dbReference type="ARBA" id="ARBA00022475"/>
    </source>
</evidence>
<reference evidence="4 5" key="1">
    <citation type="submission" date="2020-12" db="EMBL/GenBank/DDBJ databases">
        <title>Comparative genomic insights into the epidemiology and virulence of plant pathogenic Pseudomonads from Turkey.</title>
        <authorList>
            <person name="Dillon M."/>
            <person name="Ruiz-Bedoya T."/>
            <person name="Bendalovic-Torma C."/>
            <person name="Guttman K.M."/>
            <person name="Kwak H."/>
            <person name="Middleton M.A."/>
            <person name="Wang P.W."/>
            <person name="Horuz S."/>
            <person name="Aysan Y."/>
            <person name="Guttman D.S."/>
        </authorList>
    </citation>
    <scope>NUCLEOTIDE SEQUENCE [LARGE SCALE GENOMIC DNA]</scope>
    <source>
        <strain evidence="4 5">S5_IA_2b</strain>
    </source>
</reference>
<evidence type="ECO:0000313" key="4">
    <source>
        <dbReference type="EMBL" id="MBI6564003.1"/>
    </source>
</evidence>
<dbReference type="Pfam" id="PF06977">
    <property type="entry name" value="SdiA-regulated"/>
    <property type="match status" value="1"/>
</dbReference>
<dbReference type="InterPro" id="IPR009722">
    <property type="entry name" value="YjiK/CarP"/>
</dbReference>
<dbReference type="EMBL" id="JAEILG010000013">
    <property type="protein sequence ID" value="MBI6564003.1"/>
    <property type="molecule type" value="Genomic_DNA"/>
</dbReference>
<keyword evidence="3" id="KW-0472">Membrane</keyword>
<protein>
    <submittedName>
        <fullName evidence="4">SdiA-regulated domain-containing protein</fullName>
    </submittedName>
</protein>
<gene>
    <name evidence="4" type="ORF">YA0852_07835</name>
</gene>
<keyword evidence="5" id="KW-1185">Reference proteome</keyword>
<name>A0ABS0UEI5_9PSED</name>
<evidence type="ECO:0000256" key="1">
    <source>
        <dbReference type="ARBA" id="ARBA00004236"/>
    </source>
</evidence>
<sequence>MAAWQPSLPLSRILIRWLSCQILAKGVDPKTRHLVILRDESKLLVEMTEEGEMVSFRTFVGWLSDLEKSAPQPEGVTLDNAGNLYVVSEPNLFYAFRKE</sequence>
<comment type="subcellular location">
    <subcellularLocation>
        <location evidence="1">Cell membrane</location>
    </subcellularLocation>
</comment>